<evidence type="ECO:0000256" key="1">
    <source>
        <dbReference type="ARBA" id="ARBA00004604"/>
    </source>
</evidence>
<accession>M7NNT8</accession>
<dbReference type="GO" id="GO:0030687">
    <property type="term" value="C:preribosome, large subunit precursor"/>
    <property type="evidence" value="ECO:0007669"/>
    <property type="project" value="EnsemblFungi"/>
</dbReference>
<dbReference type="Gene3D" id="3.40.50.150">
    <property type="entry name" value="Vaccinia Virus protein VP39"/>
    <property type="match status" value="1"/>
</dbReference>
<evidence type="ECO:0000256" key="4">
    <source>
        <dbReference type="ARBA" id="ARBA00022603"/>
    </source>
</evidence>
<dbReference type="InterPro" id="IPR050082">
    <property type="entry name" value="RNA_methyltr_RlmE"/>
</dbReference>
<keyword evidence="7 8" id="KW-0539">Nucleus</keyword>
<evidence type="ECO:0000259" key="12">
    <source>
        <dbReference type="Pfam" id="PF11861"/>
    </source>
</evidence>
<reference evidence="14" key="1">
    <citation type="journal article" date="2016" name="Nat. Commun.">
        <title>Genome analysis of three Pneumocystis species reveals adaptation mechanisms to life exclusively in mammalian hosts.</title>
        <authorList>
            <person name="Ma L."/>
            <person name="Chen Z."/>
            <person name="Huang D.W."/>
            <person name="Kutty G."/>
            <person name="Ishihara M."/>
            <person name="Wang H."/>
            <person name="Abouelleil A."/>
            <person name="Bishop L."/>
            <person name="Davey E."/>
            <person name="Deng R."/>
            <person name="Deng X."/>
            <person name="Fan L."/>
            <person name="Fantoni G."/>
            <person name="Fitzgerald M."/>
            <person name="Gogineni E."/>
            <person name="Goldberg J.M."/>
            <person name="Handley G."/>
            <person name="Hu X."/>
            <person name="Huber C."/>
            <person name="Jiao X."/>
            <person name="Jones K."/>
            <person name="Levin J.Z."/>
            <person name="Liu Y."/>
            <person name="Macdonald P."/>
            <person name="Melnikov A."/>
            <person name="Raley C."/>
            <person name="Sassi M."/>
            <person name="Sherman B.T."/>
            <person name="Song X."/>
            <person name="Sykes S."/>
            <person name="Tran B."/>
            <person name="Walsh L."/>
            <person name="Xia Y."/>
            <person name="Yang J."/>
            <person name="Young S."/>
            <person name="Zeng Q."/>
            <person name="Zheng X."/>
            <person name="Stephens R."/>
            <person name="Nusbaum C."/>
            <person name="Birren B.W."/>
            <person name="Azadi P."/>
            <person name="Lempicki R.A."/>
            <person name="Cuomo C.A."/>
            <person name="Kovacs J.A."/>
        </authorList>
    </citation>
    <scope>NUCLEOTIDE SEQUENCE [LARGE SCALE GENOMIC DNA]</scope>
    <source>
        <strain evidence="14">B123</strain>
    </source>
</reference>
<dbReference type="OMA" id="QRKDKYY"/>
<dbReference type="Pfam" id="PF11861">
    <property type="entry name" value="DUF3381"/>
    <property type="match status" value="1"/>
</dbReference>
<evidence type="ECO:0000256" key="6">
    <source>
        <dbReference type="ARBA" id="ARBA00022691"/>
    </source>
</evidence>
<dbReference type="InterPro" id="IPR002877">
    <property type="entry name" value="RNA_MeTrfase_FtsJ_dom"/>
</dbReference>
<dbReference type="AlphaFoldDB" id="M7NNT8"/>
<feature type="region of interest" description="Disordered" evidence="9">
    <location>
        <begin position="500"/>
        <end position="528"/>
    </location>
</feature>
<dbReference type="GO" id="GO:0016435">
    <property type="term" value="F:rRNA (guanine) methyltransferase activity"/>
    <property type="evidence" value="ECO:0007669"/>
    <property type="project" value="EnsemblFungi"/>
</dbReference>
<dbReference type="InterPro" id="IPR028589">
    <property type="entry name" value="SPB1-like"/>
</dbReference>
<dbReference type="RefSeq" id="XP_007873568.1">
    <property type="nucleotide sequence ID" value="XM_007875377.1"/>
</dbReference>
<gene>
    <name evidence="13" type="ORF">PNEG_01611</name>
</gene>
<dbReference type="HAMAP" id="MF_03163">
    <property type="entry name" value="RNA_methyltr_E_SPB1"/>
    <property type="match status" value="1"/>
</dbReference>
<keyword evidence="3 8" id="KW-0698">rRNA processing</keyword>
<feature type="binding site" evidence="8">
    <location>
        <position position="117"/>
    </location>
    <ligand>
        <name>S-adenosyl-L-methionine</name>
        <dbReference type="ChEBI" id="CHEBI:59789"/>
    </ligand>
</feature>
<dbReference type="Pfam" id="PF01728">
    <property type="entry name" value="FtsJ"/>
    <property type="match status" value="1"/>
</dbReference>
<dbReference type="GO" id="GO:0008650">
    <property type="term" value="F:rRNA (uridine-2'-O-)-methyltransferase activity"/>
    <property type="evidence" value="ECO:0007669"/>
    <property type="project" value="EnsemblFungi"/>
</dbReference>
<dbReference type="STRING" id="1069680.M7NNT8"/>
<protein>
    <submittedName>
        <fullName evidence="13">Ribosomal RNA large subunit methyltransferase J</fullName>
    </submittedName>
</protein>
<dbReference type="FunFam" id="3.40.50.150:FF:000004">
    <property type="entry name" value="AdoMet-dependent rRNA methyltransferase SPB1"/>
    <property type="match status" value="1"/>
</dbReference>
<dbReference type="InterPro" id="IPR012920">
    <property type="entry name" value="rRNA_MeTfrase_SPB1-like_C"/>
</dbReference>
<proteinExistence type="inferred from homology"/>
<feature type="binding site" evidence="8">
    <location>
        <position position="76"/>
    </location>
    <ligand>
        <name>S-adenosyl-L-methionine</name>
        <dbReference type="ChEBI" id="CHEBI:59789"/>
    </ligand>
</feature>
<dbReference type="InterPro" id="IPR029063">
    <property type="entry name" value="SAM-dependent_MTases_sf"/>
</dbReference>
<feature type="domain" description="Ribosomal RNA methyltransferase SPB1-like C-terminal" evidence="11">
    <location>
        <begin position="601"/>
        <end position="791"/>
    </location>
</feature>
<dbReference type="GO" id="GO:0000466">
    <property type="term" value="P:maturation of 5.8S rRNA from tricistronic rRNA transcript (SSU-rRNA, 5.8S rRNA, LSU-rRNA)"/>
    <property type="evidence" value="ECO:0007669"/>
    <property type="project" value="EnsemblFungi"/>
</dbReference>
<dbReference type="PANTHER" id="PTHR10920">
    <property type="entry name" value="RIBOSOMAL RNA METHYLTRANSFERASE"/>
    <property type="match status" value="1"/>
</dbReference>
<name>M7NNT8_PNEMU</name>
<feature type="domain" description="DUF3381" evidence="12">
    <location>
        <begin position="234"/>
        <end position="384"/>
    </location>
</feature>
<evidence type="ECO:0000259" key="10">
    <source>
        <dbReference type="Pfam" id="PF01728"/>
    </source>
</evidence>
<keyword evidence="14" id="KW-1185">Reference proteome</keyword>
<evidence type="ECO:0000256" key="7">
    <source>
        <dbReference type="ARBA" id="ARBA00023242"/>
    </source>
</evidence>
<evidence type="ECO:0000313" key="14">
    <source>
        <dbReference type="Proteomes" id="UP000011958"/>
    </source>
</evidence>
<dbReference type="OrthoDB" id="1287559at2759"/>
<dbReference type="VEuPathDB" id="FungiDB:PNEG_01611"/>
<keyword evidence="5 8" id="KW-0808">Transferase</keyword>
<evidence type="ECO:0000259" key="11">
    <source>
        <dbReference type="Pfam" id="PF07780"/>
    </source>
</evidence>
<dbReference type="Proteomes" id="UP000011958">
    <property type="component" value="Unassembled WGS sequence"/>
</dbReference>
<dbReference type="GeneID" id="19895306"/>
<feature type="domain" description="Ribosomal RNA methyltransferase FtsJ" evidence="10">
    <location>
        <begin position="24"/>
        <end position="200"/>
    </location>
</feature>
<keyword evidence="4 8" id="KW-0489">Methyltransferase</keyword>
<keyword evidence="6 8" id="KW-0949">S-adenosyl-L-methionine</keyword>
<comment type="caution">
    <text evidence="13">The sequence shown here is derived from an EMBL/GenBank/DDBJ whole genome shotgun (WGS) entry which is preliminary data.</text>
</comment>
<feature type="binding site" evidence="8">
    <location>
        <position position="58"/>
    </location>
    <ligand>
        <name>S-adenosyl-L-methionine</name>
        <dbReference type="ChEBI" id="CHEBI:59789"/>
    </ligand>
</feature>
<dbReference type="SUPFAM" id="SSF53335">
    <property type="entry name" value="S-adenosyl-L-methionine-dependent methyltransferases"/>
    <property type="match status" value="1"/>
</dbReference>
<sequence>MRKSTAKQRKHGDKWYHLAKEQGYRSRSSFKLIQLNKKYRFLEKTKVLIDLCAAPGGWLQVASKYCMPGSLICGVDLVPIKPIPNVETFVEDITTDKCRKKLQQYLKTWKADTILHDGAPNVGMAWIHDAYSQAELVLKSLKIVTEFLISNGTFITKIFRSKDYNSLLWVLNQLFRKVEATKPLASRDVSAEIFVVCQQYKAPDKIDPKFLDPRFVFEDLPCSVPDHVTRLFNPSKIKRQRDGYEDGNYTQHKTVTAEEFLNSNNPIEILSIASVISLDDRDLENYKGIKNFDITTEEIIQCCKDLKVLGKKDFRGLLKWRTLVREKLGLSEKKETNLQEKVEIIPLNEEEEIEQEMNRLNNQQIMKKKREKRRMLESKKKSILRLHLGMVEPFDIGLEQSETISEDPIFEIPSFKELDKLEVENAEMDLISEDDIDTTEPETEFEDSEDNLDNMEKELNLMYEYYRSKKKEFKSKINGNFNETNNDELNTIEIDDKSEKHSDFDLKDENQSSNFESSSDESEFIDPEEKGELTQKAKLFFDNDIFKIHNNYFENLDNVKTVENRLLKTRKNQSKPSCKIHNDVSNDNIKILNGTTEKNQNILIQKKINKLVDITTAEEMTLARSIASKKKSKKDIIDDSYNKWSFQDNKNLPEWFLDDERKHNRRNLPISKEAAMVIREKLRAMNARPIKKVLEAKARKKMKAMKRLKRIQEKTDLIIQTNDMSEKEKSENIKKLLKKSVKFKNRNKVKIVVAKGLNKGIKGRPKGVKGRYKFVDSRMKKELRAAKRIAKRRK</sequence>
<dbReference type="GO" id="GO:0000463">
    <property type="term" value="P:maturation of LSU-rRNA from tricistronic rRNA transcript (SSU-rRNA, 5.8S rRNA, LSU-rRNA)"/>
    <property type="evidence" value="ECO:0007669"/>
    <property type="project" value="EnsemblFungi"/>
</dbReference>
<feature type="binding site" evidence="8">
    <location>
        <position position="56"/>
    </location>
    <ligand>
        <name>S-adenosyl-L-methionine</name>
        <dbReference type="ChEBI" id="CHEBI:59789"/>
    </ligand>
</feature>
<feature type="binding site" evidence="8">
    <location>
        <position position="92"/>
    </location>
    <ligand>
        <name>S-adenosyl-L-methionine</name>
        <dbReference type="ChEBI" id="CHEBI:59789"/>
    </ligand>
</feature>
<feature type="active site" description="Proton acceptor" evidence="8">
    <location>
        <position position="157"/>
    </location>
</feature>
<evidence type="ECO:0000256" key="5">
    <source>
        <dbReference type="ARBA" id="ARBA00022679"/>
    </source>
</evidence>
<evidence type="ECO:0000256" key="8">
    <source>
        <dbReference type="HAMAP-Rule" id="MF_03163"/>
    </source>
</evidence>
<evidence type="ECO:0000256" key="3">
    <source>
        <dbReference type="ARBA" id="ARBA00022552"/>
    </source>
</evidence>
<dbReference type="PANTHER" id="PTHR10920:SF13">
    <property type="entry name" value="PRE-RRNA 2'-O-RIBOSE RNA METHYLTRANSFERASE FTSJ3"/>
    <property type="match status" value="1"/>
</dbReference>
<dbReference type="HAMAP" id="MF_01547">
    <property type="entry name" value="RNA_methyltr_E"/>
    <property type="match status" value="1"/>
</dbReference>
<keyword evidence="2 8" id="KW-0690">Ribosome biogenesis</keyword>
<dbReference type="eggNOG" id="KOG1098">
    <property type="taxonomic scope" value="Eukaryota"/>
</dbReference>
<dbReference type="GO" id="GO:0005730">
    <property type="term" value="C:nucleolus"/>
    <property type="evidence" value="ECO:0007669"/>
    <property type="project" value="UniProtKB-SubCell"/>
</dbReference>
<feature type="compositionally biased region" description="Basic and acidic residues" evidence="9">
    <location>
        <begin position="500"/>
        <end position="510"/>
    </location>
</feature>
<organism evidence="13 14">
    <name type="scientific">Pneumocystis murina (strain B123)</name>
    <name type="common">Mouse pneumocystis pneumonia agent</name>
    <name type="synonym">Pneumocystis carinii f. sp. muris</name>
    <dbReference type="NCBI Taxonomy" id="1069680"/>
    <lineage>
        <taxon>Eukaryota</taxon>
        <taxon>Fungi</taxon>
        <taxon>Dikarya</taxon>
        <taxon>Ascomycota</taxon>
        <taxon>Taphrinomycotina</taxon>
        <taxon>Pneumocystomycetes</taxon>
        <taxon>Pneumocystaceae</taxon>
        <taxon>Pneumocystis</taxon>
    </lineage>
</organism>
<dbReference type="EMBL" id="AFWA02000004">
    <property type="protein sequence ID" value="EMR10358.1"/>
    <property type="molecule type" value="Genomic_DNA"/>
</dbReference>
<dbReference type="InterPro" id="IPR015507">
    <property type="entry name" value="rRNA-MeTfrase_E"/>
</dbReference>
<comment type="subcellular location">
    <subcellularLocation>
        <location evidence="1 8">Nucleus</location>
        <location evidence="1 8">Nucleolus</location>
    </subcellularLocation>
</comment>
<comment type="similarity">
    <text evidence="8">Belongs to the class I-like SAM-binding methyltransferase superfamily. RNA methyltransferase RlmE family. SPB1 subfamily.</text>
</comment>
<evidence type="ECO:0000313" key="13">
    <source>
        <dbReference type="EMBL" id="EMR10358.1"/>
    </source>
</evidence>
<dbReference type="InterPro" id="IPR024576">
    <property type="entry name" value="rRNA_MeTfrase_Spb1_DUF3381"/>
</dbReference>
<evidence type="ECO:0000256" key="9">
    <source>
        <dbReference type="SAM" id="MobiDB-lite"/>
    </source>
</evidence>
<evidence type="ECO:0000256" key="2">
    <source>
        <dbReference type="ARBA" id="ARBA00022517"/>
    </source>
</evidence>
<dbReference type="Pfam" id="PF07780">
    <property type="entry name" value="Spb1_C"/>
    <property type="match status" value="1"/>
</dbReference>